<feature type="region of interest" description="Disordered" evidence="1">
    <location>
        <begin position="27"/>
        <end position="68"/>
    </location>
</feature>
<dbReference type="InterPro" id="IPR045012">
    <property type="entry name" value="NLP"/>
</dbReference>
<proteinExistence type="predicted"/>
<dbReference type="InterPro" id="IPR000270">
    <property type="entry name" value="PB1_dom"/>
</dbReference>
<dbReference type="PROSITE" id="PS51745">
    <property type="entry name" value="PB1"/>
    <property type="match status" value="1"/>
</dbReference>
<dbReference type="SUPFAM" id="SSF54277">
    <property type="entry name" value="CAD &amp; PB1 domains"/>
    <property type="match status" value="1"/>
</dbReference>
<evidence type="ECO:0000313" key="3">
    <source>
        <dbReference type="EMBL" id="OTG11407.1"/>
    </source>
</evidence>
<dbReference type="PANTHER" id="PTHR32002:SF56">
    <property type="entry name" value="PB1 DOMAIN, RWP-RK DOMAIN PROTEIN-RELATED"/>
    <property type="match status" value="1"/>
</dbReference>
<dbReference type="Pfam" id="PF00564">
    <property type="entry name" value="PB1"/>
    <property type="match status" value="1"/>
</dbReference>
<evidence type="ECO:0000256" key="1">
    <source>
        <dbReference type="SAM" id="MobiDB-lite"/>
    </source>
</evidence>
<dbReference type="EMBL" id="CM007899">
    <property type="protein sequence ID" value="OTG11407.1"/>
    <property type="molecule type" value="Genomic_DNA"/>
</dbReference>
<dbReference type="OMA" id="GHEKIQF"/>
<reference evidence="4" key="1">
    <citation type="journal article" date="2017" name="Nature">
        <title>The sunflower genome provides insights into oil metabolism, flowering and Asterid evolution.</title>
        <authorList>
            <person name="Badouin H."/>
            <person name="Gouzy J."/>
            <person name="Grassa C.J."/>
            <person name="Murat F."/>
            <person name="Staton S.E."/>
            <person name="Cottret L."/>
            <person name="Lelandais-Briere C."/>
            <person name="Owens G.L."/>
            <person name="Carrere S."/>
            <person name="Mayjonade B."/>
            <person name="Legrand L."/>
            <person name="Gill N."/>
            <person name="Kane N.C."/>
            <person name="Bowers J.E."/>
            <person name="Hubner S."/>
            <person name="Bellec A."/>
            <person name="Berard A."/>
            <person name="Berges H."/>
            <person name="Blanchet N."/>
            <person name="Boniface M.C."/>
            <person name="Brunel D."/>
            <person name="Catrice O."/>
            <person name="Chaidir N."/>
            <person name="Claudel C."/>
            <person name="Donnadieu C."/>
            <person name="Faraut T."/>
            <person name="Fievet G."/>
            <person name="Helmstetter N."/>
            <person name="King M."/>
            <person name="Knapp S.J."/>
            <person name="Lai Z."/>
            <person name="Le Paslier M.C."/>
            <person name="Lippi Y."/>
            <person name="Lorenzon L."/>
            <person name="Mandel J.R."/>
            <person name="Marage G."/>
            <person name="Marchand G."/>
            <person name="Marquand E."/>
            <person name="Bret-Mestries E."/>
            <person name="Morien E."/>
            <person name="Nambeesan S."/>
            <person name="Nguyen T."/>
            <person name="Pegot-Espagnet P."/>
            <person name="Pouilly N."/>
            <person name="Raftis F."/>
            <person name="Sallet E."/>
            <person name="Schiex T."/>
            <person name="Thomas J."/>
            <person name="Vandecasteele C."/>
            <person name="Vares D."/>
            <person name="Vear F."/>
            <person name="Vautrin S."/>
            <person name="Crespi M."/>
            <person name="Mangin B."/>
            <person name="Burke J.M."/>
            <person name="Salse J."/>
            <person name="Munos S."/>
            <person name="Vincourt P."/>
            <person name="Rieseberg L.H."/>
            <person name="Langlade N.B."/>
        </authorList>
    </citation>
    <scope>NUCLEOTIDE SEQUENCE [LARGE SCALE GENOMIC DNA]</scope>
    <source>
        <strain evidence="4">cv. SF193</strain>
    </source>
</reference>
<dbReference type="GO" id="GO:0003700">
    <property type="term" value="F:DNA-binding transcription factor activity"/>
    <property type="evidence" value="ECO:0007669"/>
    <property type="project" value="InterPro"/>
</dbReference>
<feature type="domain" description="PB1" evidence="2">
    <location>
        <begin position="97"/>
        <end position="181"/>
    </location>
</feature>
<evidence type="ECO:0000313" key="4">
    <source>
        <dbReference type="Proteomes" id="UP000215914"/>
    </source>
</evidence>
<feature type="compositionally biased region" description="Low complexity" evidence="1">
    <location>
        <begin position="48"/>
        <end position="68"/>
    </location>
</feature>
<dbReference type="InterPro" id="IPR053793">
    <property type="entry name" value="PB1-like"/>
</dbReference>
<protein>
    <submittedName>
        <fullName evidence="3">Putative PB1 domain-containing protein</fullName>
    </submittedName>
</protein>
<dbReference type="AlphaFoldDB" id="A0A251TJW1"/>
<organism evidence="3 4">
    <name type="scientific">Helianthus annuus</name>
    <name type="common">Common sunflower</name>
    <dbReference type="NCBI Taxonomy" id="4232"/>
    <lineage>
        <taxon>Eukaryota</taxon>
        <taxon>Viridiplantae</taxon>
        <taxon>Streptophyta</taxon>
        <taxon>Embryophyta</taxon>
        <taxon>Tracheophyta</taxon>
        <taxon>Spermatophyta</taxon>
        <taxon>Magnoliopsida</taxon>
        <taxon>eudicotyledons</taxon>
        <taxon>Gunneridae</taxon>
        <taxon>Pentapetalae</taxon>
        <taxon>asterids</taxon>
        <taxon>campanulids</taxon>
        <taxon>Asterales</taxon>
        <taxon>Asteraceae</taxon>
        <taxon>Asteroideae</taxon>
        <taxon>Heliantheae alliance</taxon>
        <taxon>Heliantheae</taxon>
        <taxon>Helianthus</taxon>
    </lineage>
</organism>
<dbReference type="InParanoid" id="A0A251TJW1"/>
<dbReference type="CDD" id="cd06407">
    <property type="entry name" value="PB1_NLP"/>
    <property type="match status" value="1"/>
</dbReference>
<accession>A0A251TJW1</accession>
<dbReference type="InterPro" id="IPR034891">
    <property type="entry name" value="PB1_NLP"/>
</dbReference>
<gene>
    <name evidence="3" type="ORF">HannXRQ_Chr10g0298361</name>
</gene>
<dbReference type="SMART" id="SM00666">
    <property type="entry name" value="PB1"/>
    <property type="match status" value="1"/>
</dbReference>
<name>A0A251TJW1_HELAN</name>
<keyword evidence="4" id="KW-1185">Reference proteome</keyword>
<dbReference type="PANTHER" id="PTHR32002">
    <property type="entry name" value="PROTEIN NLP8"/>
    <property type="match status" value="1"/>
</dbReference>
<dbReference type="Gene3D" id="3.10.20.90">
    <property type="entry name" value="Phosphatidylinositol 3-kinase Catalytic Subunit, Chain A, domain 1"/>
    <property type="match status" value="1"/>
</dbReference>
<sequence>MNQTTIILQGADGVIQLGSFYTNFPELSSPVTPSSKPKVKDPVNLLKSQTTPTNSSSSGSRGSSCTTGTKKLVHEETKLQVASNNDKPKSVSQDEGVFRVKASYGHEKIQFKMTKEWGFRELQQEIARRFSIYDMGNVILEYMDDDSEWVLLACDADLEECMDLHDTSSKNQTIKLLIHQPSSHPSFLHSNDDVRMW</sequence>
<dbReference type="Proteomes" id="UP000215914">
    <property type="component" value="Chromosome 10"/>
</dbReference>
<evidence type="ECO:0000259" key="2">
    <source>
        <dbReference type="PROSITE" id="PS51745"/>
    </source>
</evidence>